<keyword evidence="3" id="KW-0808">Transferase</keyword>
<proteinExistence type="inferred from homology"/>
<dbReference type="PANTHER" id="PTHR30576:SF0">
    <property type="entry name" value="UNDECAPRENYL-PHOSPHATE N-ACETYLGALACTOSAMINYL 1-PHOSPHATE TRANSFERASE-RELATED"/>
    <property type="match status" value="1"/>
</dbReference>
<gene>
    <name evidence="3" type="ORF">A8806_101288</name>
</gene>
<name>A0A2Y9B8U8_9FIRM</name>
<evidence type="ECO:0000313" key="4">
    <source>
        <dbReference type="Proteomes" id="UP000245845"/>
    </source>
</evidence>
<dbReference type="EMBL" id="QGDL01000001">
    <property type="protein sequence ID" value="PWJ32001.1"/>
    <property type="molecule type" value="Genomic_DNA"/>
</dbReference>
<feature type="domain" description="Bacterial sugar transferase" evidence="2">
    <location>
        <begin position="34"/>
        <end position="231"/>
    </location>
</feature>
<dbReference type="GO" id="GO:0016780">
    <property type="term" value="F:phosphotransferase activity, for other substituted phosphate groups"/>
    <property type="evidence" value="ECO:0007669"/>
    <property type="project" value="TreeGrafter"/>
</dbReference>
<dbReference type="RefSeq" id="WP_330405221.1">
    <property type="nucleotide sequence ID" value="NZ_BAAACK010000007.1"/>
</dbReference>
<keyword evidence="4" id="KW-1185">Reference proteome</keyword>
<comment type="similarity">
    <text evidence="1">Belongs to the bacterial sugar transferase family.</text>
</comment>
<protein>
    <submittedName>
        <fullName evidence="3">Lipopolysaccharide/colanic/teichoic acid biosynthesis glycosyltransferase</fullName>
    </submittedName>
</protein>
<dbReference type="AlphaFoldDB" id="A0A2Y9B8U8"/>
<evidence type="ECO:0000313" key="3">
    <source>
        <dbReference type="EMBL" id="PWJ32001.1"/>
    </source>
</evidence>
<dbReference type="PANTHER" id="PTHR30576">
    <property type="entry name" value="COLANIC BIOSYNTHESIS UDP-GLUCOSE LIPID CARRIER TRANSFERASE"/>
    <property type="match status" value="1"/>
</dbReference>
<organism evidence="3 4">
    <name type="scientific">Faecalicatena orotica</name>
    <dbReference type="NCBI Taxonomy" id="1544"/>
    <lineage>
        <taxon>Bacteria</taxon>
        <taxon>Bacillati</taxon>
        <taxon>Bacillota</taxon>
        <taxon>Clostridia</taxon>
        <taxon>Lachnospirales</taxon>
        <taxon>Lachnospiraceae</taxon>
        <taxon>Faecalicatena</taxon>
    </lineage>
</organism>
<comment type="caution">
    <text evidence="3">The sequence shown here is derived from an EMBL/GenBank/DDBJ whole genome shotgun (WGS) entry which is preliminary data.</text>
</comment>
<dbReference type="Pfam" id="PF02397">
    <property type="entry name" value="Bac_transf"/>
    <property type="match status" value="1"/>
</dbReference>
<dbReference type="Proteomes" id="UP000245845">
    <property type="component" value="Unassembled WGS sequence"/>
</dbReference>
<evidence type="ECO:0000256" key="1">
    <source>
        <dbReference type="ARBA" id="ARBA00006464"/>
    </source>
</evidence>
<evidence type="ECO:0000259" key="2">
    <source>
        <dbReference type="Pfam" id="PF02397"/>
    </source>
</evidence>
<dbReference type="InterPro" id="IPR003362">
    <property type="entry name" value="Bact_transf"/>
</dbReference>
<reference evidence="3 4" key="1">
    <citation type="submission" date="2018-05" db="EMBL/GenBank/DDBJ databases">
        <title>The Hungate 1000. A catalogue of reference genomes from the rumen microbiome.</title>
        <authorList>
            <person name="Kelly W."/>
        </authorList>
    </citation>
    <scope>NUCLEOTIDE SEQUENCE [LARGE SCALE GENOMIC DNA]</scope>
    <source>
        <strain evidence="3 4">NLAE-zl-C242</strain>
    </source>
</reference>
<sequence>MMPQWNQLPESMRNGHVRPYYERLVRKKSSLRLKRMVDFFLALVLTVVLSPVMAGLAVWIKLDSRGPVFYRQERITRYGKPYRIFKFRTMVTDADKKGPLVTKKQDDRITRAGKMLRKCRLDELPQLFNVLAGDMSFVGTRPEVKKYVDRYSEEMMATLLLPAGITSRTSILFKDEDEKMEKYQLETGKTVDDVYVEHILPVKMKYNLQYLKKFSVWGDFKIMIDTVLAVIR</sequence>
<accession>A0A2Y9B8U8</accession>